<dbReference type="InterPro" id="IPR003545">
    <property type="entry name" value="Telomerase_RT"/>
</dbReference>
<protein>
    <recommendedName>
        <fullName evidence="4">Telomerase reverse transcriptase</fullName>
    </recommendedName>
    <alternativeName>
        <fullName evidence="8">Telomerase catalytic subunit</fullName>
    </alternativeName>
</protein>
<keyword evidence="7" id="KW-0539">Nucleus</keyword>
<dbReference type="AlphaFoldDB" id="A0A8J2HLS9"/>
<name>A0A8J2HLS9_COTCN</name>
<dbReference type="InterPro" id="IPR042303">
    <property type="entry name" value="Malonyl_CoA_deC_C_sf"/>
</dbReference>
<dbReference type="GO" id="GO:0000723">
    <property type="term" value="P:telomere maintenance"/>
    <property type="evidence" value="ECO:0007669"/>
    <property type="project" value="InterPro"/>
</dbReference>
<dbReference type="GO" id="GO:0000781">
    <property type="term" value="C:chromosome, telomeric region"/>
    <property type="evidence" value="ECO:0007669"/>
    <property type="project" value="UniProtKB-SubCell"/>
</dbReference>
<evidence type="ECO:0000256" key="1">
    <source>
        <dbReference type="ARBA" id="ARBA00004123"/>
    </source>
</evidence>
<proteinExistence type="inferred from homology"/>
<dbReference type="PANTHER" id="PTHR28641">
    <property type="match status" value="1"/>
</dbReference>
<dbReference type="InterPro" id="IPR021891">
    <property type="entry name" value="Telomerase_RBD"/>
</dbReference>
<evidence type="ECO:0000256" key="4">
    <source>
        <dbReference type="ARBA" id="ARBA00016182"/>
    </source>
</evidence>
<organism evidence="11 12">
    <name type="scientific">Cotesia congregata</name>
    <name type="common">Parasitoid wasp</name>
    <name type="synonym">Apanteles congregatus</name>
    <dbReference type="NCBI Taxonomy" id="51543"/>
    <lineage>
        <taxon>Eukaryota</taxon>
        <taxon>Metazoa</taxon>
        <taxon>Ecdysozoa</taxon>
        <taxon>Arthropoda</taxon>
        <taxon>Hexapoda</taxon>
        <taxon>Insecta</taxon>
        <taxon>Pterygota</taxon>
        <taxon>Neoptera</taxon>
        <taxon>Endopterygota</taxon>
        <taxon>Hymenoptera</taxon>
        <taxon>Apocrita</taxon>
        <taxon>Ichneumonoidea</taxon>
        <taxon>Braconidae</taxon>
        <taxon>Microgastrinae</taxon>
        <taxon>Cotesia</taxon>
    </lineage>
</organism>
<evidence type="ECO:0000313" key="12">
    <source>
        <dbReference type="Proteomes" id="UP000786811"/>
    </source>
</evidence>
<dbReference type="Gene3D" id="1.20.140.90">
    <property type="entry name" value="Malonyl-CoA decarboxylase, oligemerization domain"/>
    <property type="match status" value="1"/>
</dbReference>
<dbReference type="InterPro" id="IPR043502">
    <property type="entry name" value="DNA/RNA_pol_sf"/>
</dbReference>
<evidence type="ECO:0000313" key="11">
    <source>
        <dbReference type="EMBL" id="CAG5101103.1"/>
    </source>
</evidence>
<evidence type="ECO:0000256" key="6">
    <source>
        <dbReference type="ARBA" id="ARBA00022895"/>
    </source>
</evidence>
<dbReference type="InterPro" id="IPR038351">
    <property type="entry name" value="MCD_N_sf"/>
</dbReference>
<dbReference type="InterPro" id="IPR007956">
    <property type="entry name" value="Malonyl_CoA_deC_C"/>
</dbReference>
<dbReference type="Pfam" id="PF00078">
    <property type="entry name" value="RVT_1"/>
    <property type="match status" value="1"/>
</dbReference>
<dbReference type="InterPro" id="IPR038917">
    <property type="entry name" value="Malonyl_CoA_deC"/>
</dbReference>
<dbReference type="GO" id="GO:0006633">
    <property type="term" value="P:fatty acid biosynthetic process"/>
    <property type="evidence" value="ECO:0007669"/>
    <property type="project" value="InterPro"/>
</dbReference>
<evidence type="ECO:0000256" key="2">
    <source>
        <dbReference type="ARBA" id="ARBA00004574"/>
    </source>
</evidence>
<dbReference type="PANTHER" id="PTHR28641:SF1">
    <property type="entry name" value="MALONYL-COA DECARBOXYLASE, MITOCHONDRIAL"/>
    <property type="match status" value="1"/>
</dbReference>
<evidence type="ECO:0000256" key="9">
    <source>
        <dbReference type="SAM" id="MobiDB-lite"/>
    </source>
</evidence>
<evidence type="ECO:0000256" key="7">
    <source>
        <dbReference type="ARBA" id="ARBA00023242"/>
    </source>
</evidence>
<dbReference type="Pfam" id="PF12009">
    <property type="entry name" value="Telomerase_RBD"/>
    <property type="match status" value="1"/>
</dbReference>
<dbReference type="InterPro" id="IPR000477">
    <property type="entry name" value="RT_dom"/>
</dbReference>
<dbReference type="CDD" id="cd01648">
    <property type="entry name" value="TERT"/>
    <property type="match status" value="1"/>
</dbReference>
<comment type="subcellular location">
    <subcellularLocation>
        <location evidence="2">Chromosome</location>
        <location evidence="2">Telomere</location>
    </subcellularLocation>
    <subcellularLocation>
        <location evidence="1">Nucleus</location>
    </subcellularLocation>
</comment>
<dbReference type="GO" id="GO:2001294">
    <property type="term" value="P:malonyl-CoA catabolic process"/>
    <property type="evidence" value="ECO:0007669"/>
    <property type="project" value="TreeGrafter"/>
</dbReference>
<dbReference type="SUPFAM" id="SSF56672">
    <property type="entry name" value="DNA/RNA polymerases"/>
    <property type="match status" value="1"/>
</dbReference>
<dbReference type="Gene3D" id="3.40.630.150">
    <property type="entry name" value="Malonyl-CoA decarboxylase, catalytic domain"/>
    <property type="match status" value="1"/>
</dbReference>
<dbReference type="FunFam" id="3.40.630.150:FF:000001">
    <property type="entry name" value="Malonyl-CoA decarboxylase, mitochondrial"/>
    <property type="match status" value="1"/>
</dbReference>
<comment type="similarity">
    <text evidence="3">Belongs to the reverse transcriptase family. Telomerase subfamily.</text>
</comment>
<dbReference type="GO" id="GO:0005782">
    <property type="term" value="C:peroxisomal matrix"/>
    <property type="evidence" value="ECO:0007669"/>
    <property type="project" value="TreeGrafter"/>
</dbReference>
<sequence length="1253" mass="146485">MNDISENSNYVEIRKRHGPDVVNFLVTKKVTLKEDIFGSYSLAENFSKDEWNFKLPSVNTKKDKVRKKNKIKLYAPKKHDEDQEDNLHLYADFRRSIDILSEKPESGQASASSTSTGEVSHPRSASEFALHLKTKKIITQNLNGMKCHEHKAATLFLKDDRGFLNILNKKSPEYKSCHLHLSSIMLMFAKKSRQFRYNIFLDRFSQDRNLLEGQLSQKQVYEFFSKILYHIVPNQLFGNKTNNAKIKQTLRRYLESGSEDFTLEKLLLSMDVMSLKSNKMYLLAQVLNWFFDKFIWHIIYSYLYCEKPQAANYEKIIIHRWIKRGTIHQHMLNKTRENVYEPIPNDEAKTIDGSFVPKLRFYAKKSGLRPVLVKRTDESQKKESKIFQNILKRLYLSTNPPQKPHITQRIWDDICNFRKVNGDKPLYFVCCDIKDAYGSIIQNKLLEVAGKLLDDNLPEVLTSKPIALLRPTRETLTDFVEYECLGFDYFPPLLPSGSLYCPINPPNKYTTTVSREEIKQFIKDEVLNKMVRLRSKYFKLKQGIGQGLPLSAVLSEIYYHDMEVQELQKFKNLGSLYRYVDDFLYLTDNREAAEKFWKMTQTGIQGYNCNFQIEKSLSNLDSADKEEFSFLGFYYNIKTMEVRPDYSGVPVRYSLKMNKETGYKLLNLFIRRISKFMGLLKLYKFVLDPRINSKKTIIKTIRAAAKMSAERCFLLLVNMFDIKKLDRKFFFKIFLSIKKTSVKPLLKTCNDSLKVEGCHFSFKFTELQFIICAKVFRLNKLLFSNVDYNSRHIIKAALSDSASRHLNPPKNTLHARINEDLVDEIFKFKETNISNWIIENKVETLCCMYKNLSIESKQDFLWALALKYAEENYQKLLTRENTLKKALTPRYHWLFVLMGRLEGGVKFLVDLRTDVLELLSESTDAEKSAIMQQLNLTLHDLLLLWFSVGFLHLERITWQSSCDMLQKISDYEAIHPIKNWIDLKRRVGPYRRCYIFTHPSMPREPLVVLHTALCDVIPETVKGIEEAEKRIVEKTTALSIYENVNHIKAAVFYSIATTQKGLKGIELGNYLIKEVAKEVTREFPMIDQLSSLSPIPKFRLWLLDNIKQDPTSIFTEDELINIKNILSTDDIFLALKKLFNNSLWMNDKYIVSELKEPLMRACAWYLYREKRRNYALNAVANFHLRNGAVMWRINWMADPSPRGSEHSCGLMVNYRYFLSETEDNSRNYIEGNKIKASEGVIALVEKAEKLRNK</sequence>
<keyword evidence="6" id="KW-0779">Telomere</keyword>
<evidence type="ECO:0000256" key="8">
    <source>
        <dbReference type="ARBA" id="ARBA00032044"/>
    </source>
</evidence>
<dbReference type="OrthoDB" id="426718at2759"/>
<dbReference type="Gene3D" id="1.10.132.70">
    <property type="match status" value="1"/>
</dbReference>
<feature type="region of interest" description="Disordered" evidence="9">
    <location>
        <begin position="103"/>
        <end position="122"/>
    </location>
</feature>
<evidence type="ECO:0000256" key="5">
    <source>
        <dbReference type="ARBA" id="ARBA00022454"/>
    </source>
</evidence>
<dbReference type="InterPro" id="IPR035372">
    <property type="entry name" value="MCD_N"/>
</dbReference>
<dbReference type="EMBL" id="CAJNRD030001122">
    <property type="protein sequence ID" value="CAG5101103.1"/>
    <property type="molecule type" value="Genomic_DNA"/>
</dbReference>
<dbReference type="Gene3D" id="3.30.70.2630">
    <property type="match status" value="1"/>
</dbReference>
<evidence type="ECO:0000259" key="10">
    <source>
        <dbReference type="PROSITE" id="PS50878"/>
    </source>
</evidence>
<dbReference type="PROSITE" id="PS50878">
    <property type="entry name" value="RT_POL"/>
    <property type="match status" value="1"/>
</dbReference>
<keyword evidence="5" id="KW-0158">Chromosome</keyword>
<feature type="compositionally biased region" description="Low complexity" evidence="9">
    <location>
        <begin position="106"/>
        <end position="118"/>
    </location>
</feature>
<dbReference type="Pfam" id="PF17408">
    <property type="entry name" value="MCD_N"/>
    <property type="match status" value="1"/>
</dbReference>
<dbReference type="Pfam" id="PF05292">
    <property type="entry name" value="MCD"/>
    <property type="match status" value="1"/>
</dbReference>
<dbReference type="PRINTS" id="PR01365">
    <property type="entry name" value="TELOMERASERT"/>
</dbReference>
<dbReference type="GO" id="GO:0006085">
    <property type="term" value="P:acetyl-CoA biosynthetic process"/>
    <property type="evidence" value="ECO:0007669"/>
    <property type="project" value="TreeGrafter"/>
</dbReference>
<evidence type="ECO:0000256" key="3">
    <source>
        <dbReference type="ARBA" id="ARBA00008001"/>
    </source>
</evidence>
<dbReference type="GO" id="GO:0005759">
    <property type="term" value="C:mitochondrial matrix"/>
    <property type="evidence" value="ECO:0007669"/>
    <property type="project" value="TreeGrafter"/>
</dbReference>
<dbReference type="Proteomes" id="UP000786811">
    <property type="component" value="Unassembled WGS sequence"/>
</dbReference>
<gene>
    <name evidence="11" type="ORF">HICCMSTLAB_LOCUS10176</name>
</gene>
<dbReference type="GO" id="GO:0003720">
    <property type="term" value="F:telomerase activity"/>
    <property type="evidence" value="ECO:0007669"/>
    <property type="project" value="InterPro"/>
</dbReference>
<dbReference type="GO" id="GO:0050080">
    <property type="term" value="F:malonyl-CoA decarboxylase activity"/>
    <property type="evidence" value="ECO:0007669"/>
    <property type="project" value="InterPro"/>
</dbReference>
<accession>A0A8J2HLS9</accession>
<keyword evidence="12" id="KW-1185">Reference proteome</keyword>
<dbReference type="GO" id="GO:0003677">
    <property type="term" value="F:DNA binding"/>
    <property type="evidence" value="ECO:0007669"/>
    <property type="project" value="InterPro"/>
</dbReference>
<reference evidence="11" key="1">
    <citation type="submission" date="2021-04" db="EMBL/GenBank/DDBJ databases">
        <authorList>
            <person name="Chebbi M.A.C M."/>
        </authorList>
    </citation>
    <scope>NUCLEOTIDE SEQUENCE</scope>
</reference>
<dbReference type="GO" id="GO:0005634">
    <property type="term" value="C:nucleus"/>
    <property type="evidence" value="ECO:0007669"/>
    <property type="project" value="UniProtKB-SubCell"/>
</dbReference>
<comment type="caution">
    <text evidence="11">The sequence shown here is derived from an EMBL/GenBank/DDBJ whole genome shotgun (WGS) entry which is preliminary data.</text>
</comment>
<feature type="domain" description="Reverse transcriptase" evidence="10">
    <location>
        <begin position="343"/>
        <end position="635"/>
    </location>
</feature>